<proteinExistence type="predicted"/>
<accession>A0A1G4IJL1</accession>
<dbReference type="EMBL" id="CZPT02001882">
    <property type="protein sequence ID" value="SCU72521.1"/>
    <property type="molecule type" value="Genomic_DNA"/>
</dbReference>
<evidence type="ECO:0000256" key="1">
    <source>
        <dbReference type="SAM" id="MobiDB-lite"/>
    </source>
</evidence>
<reference evidence="2" key="1">
    <citation type="submission" date="2016-09" db="EMBL/GenBank/DDBJ databases">
        <authorList>
            <person name="Hebert L."/>
            <person name="Moumen B."/>
        </authorList>
    </citation>
    <scope>NUCLEOTIDE SEQUENCE [LARGE SCALE GENOMIC DNA]</scope>
    <source>
        <strain evidence="2">OVI</strain>
    </source>
</reference>
<organism evidence="2 3">
    <name type="scientific">Trypanosoma equiperdum</name>
    <dbReference type="NCBI Taxonomy" id="5694"/>
    <lineage>
        <taxon>Eukaryota</taxon>
        <taxon>Discoba</taxon>
        <taxon>Euglenozoa</taxon>
        <taxon>Kinetoplastea</taxon>
        <taxon>Metakinetoplastina</taxon>
        <taxon>Trypanosomatida</taxon>
        <taxon>Trypanosomatidae</taxon>
        <taxon>Trypanosoma</taxon>
    </lineage>
</organism>
<dbReference type="Proteomes" id="UP000195570">
    <property type="component" value="Unassembled WGS sequence"/>
</dbReference>
<evidence type="ECO:0000313" key="3">
    <source>
        <dbReference type="Proteomes" id="UP000195570"/>
    </source>
</evidence>
<sequence>MVEFFHYAALGHGSCCLVVNGGSTGNCPSGDKRGSVPTDCTLQPPQRTEGGLAEYRNPLAKEPSLTMGNSGNHGDPQNSVGCYITSTASGFTKKSFINELSGRLFYTQNNNVVANFTSVKKEFQNLIDQLSTSIGEIFTWNTSITGQRTILHSLLLKVEEEIKGILKRKERVKELTRTLGIVKRATWYESDGVRTQQTVSGVALLLVVLAVFWK</sequence>
<dbReference type="RefSeq" id="XP_067083004.1">
    <property type="nucleotide sequence ID" value="XM_067226903.1"/>
</dbReference>
<protein>
    <submittedName>
        <fullName evidence="2">Uncharacterized protein</fullName>
    </submittedName>
</protein>
<evidence type="ECO:0000313" key="2">
    <source>
        <dbReference type="EMBL" id="SCU72521.1"/>
    </source>
</evidence>
<gene>
    <name evidence="2" type="ORF">TEOVI_000409800</name>
</gene>
<keyword evidence="3" id="KW-1185">Reference proteome</keyword>
<dbReference type="GeneID" id="92378038"/>
<name>A0A1G4IJL1_TRYEQ</name>
<dbReference type="VEuPathDB" id="TriTrypDB:TEOVI_000409800"/>
<dbReference type="AlphaFoldDB" id="A0A1G4IJL1"/>
<feature type="region of interest" description="Disordered" evidence="1">
    <location>
        <begin position="28"/>
        <end position="48"/>
    </location>
</feature>
<comment type="caution">
    <text evidence="2">The sequence shown here is derived from an EMBL/GenBank/DDBJ whole genome shotgun (WGS) entry which is preliminary data.</text>
</comment>